<keyword evidence="5" id="KW-0223">Dioxygenase</keyword>
<evidence type="ECO:0000313" key="10">
    <source>
        <dbReference type="EMBL" id="CAD7245805.1"/>
    </source>
</evidence>
<protein>
    <recommendedName>
        <fullName evidence="9">Fe2OG dioxygenase domain-containing protein</fullName>
    </recommendedName>
</protein>
<keyword evidence="8" id="KW-0539">Nucleus</keyword>
<evidence type="ECO:0000256" key="1">
    <source>
        <dbReference type="ARBA" id="ARBA00001954"/>
    </source>
</evidence>
<dbReference type="Pfam" id="PF13532">
    <property type="entry name" value="2OG-FeII_Oxy_2"/>
    <property type="match status" value="1"/>
</dbReference>
<dbReference type="Proteomes" id="UP000677054">
    <property type="component" value="Unassembled WGS sequence"/>
</dbReference>
<sequence>APQTAYYWPNFISEEEEALLLEKIYASPKPRWTQLNHRRLQNWGGHPHQNGMIPEDIPHASILSLGWLFQYCNRVKETGIFENRDPNHVLINEYLPGQGIMAHLDGPTFWPVVATLNLGSHTMLDFYHPIPDASTTQVEDRYLGSLLLESRSLSVLCHDFYSKYLHGIKETISDPVKGENVIWNLSRTQALEGECLQRRTRISLTIRHVPKVLKTRLRL</sequence>
<evidence type="ECO:0000256" key="2">
    <source>
        <dbReference type="ARBA" id="ARBA00004123"/>
    </source>
</evidence>
<dbReference type="InterPro" id="IPR037151">
    <property type="entry name" value="AlkB-like_sf"/>
</dbReference>
<organism evidence="10">
    <name type="scientific">Darwinula stevensoni</name>
    <dbReference type="NCBI Taxonomy" id="69355"/>
    <lineage>
        <taxon>Eukaryota</taxon>
        <taxon>Metazoa</taxon>
        <taxon>Ecdysozoa</taxon>
        <taxon>Arthropoda</taxon>
        <taxon>Crustacea</taxon>
        <taxon>Oligostraca</taxon>
        <taxon>Ostracoda</taxon>
        <taxon>Podocopa</taxon>
        <taxon>Podocopida</taxon>
        <taxon>Darwinulocopina</taxon>
        <taxon>Darwinuloidea</taxon>
        <taxon>Darwinulidae</taxon>
        <taxon>Darwinula</taxon>
    </lineage>
</organism>
<gene>
    <name evidence="10" type="ORF">DSTB1V02_LOCUS5671</name>
</gene>
<dbReference type="InterPro" id="IPR005123">
    <property type="entry name" value="Oxoglu/Fe-dep_dioxygenase_dom"/>
</dbReference>
<feature type="non-terminal residue" evidence="10">
    <location>
        <position position="219"/>
    </location>
</feature>
<dbReference type="PROSITE" id="PS51471">
    <property type="entry name" value="FE2OG_OXY"/>
    <property type="match status" value="1"/>
</dbReference>
<name>A0A7R8XDM8_9CRUS</name>
<dbReference type="AlphaFoldDB" id="A0A7R8XDM8"/>
<accession>A0A7R8XDM8</accession>
<evidence type="ECO:0000256" key="5">
    <source>
        <dbReference type="ARBA" id="ARBA00022964"/>
    </source>
</evidence>
<evidence type="ECO:0000256" key="7">
    <source>
        <dbReference type="ARBA" id="ARBA00023004"/>
    </source>
</evidence>
<dbReference type="SUPFAM" id="SSF51197">
    <property type="entry name" value="Clavaminate synthase-like"/>
    <property type="match status" value="1"/>
</dbReference>
<evidence type="ECO:0000256" key="4">
    <source>
        <dbReference type="ARBA" id="ARBA00022723"/>
    </source>
</evidence>
<dbReference type="PANTHER" id="PTHR46030:SF1">
    <property type="entry name" value="ALPHA-KETOGLUTARATE-DEPENDENT DIOXYGENASE ALKB HOMOLOG 6"/>
    <property type="match status" value="1"/>
</dbReference>
<dbReference type="OrthoDB" id="412814at2759"/>
<keyword evidence="6" id="KW-0560">Oxidoreductase</keyword>
<keyword evidence="4" id="KW-0479">Metal-binding</keyword>
<dbReference type="InterPro" id="IPR032862">
    <property type="entry name" value="ALKBH6"/>
</dbReference>
<keyword evidence="7" id="KW-0408">Iron</keyword>
<evidence type="ECO:0000256" key="3">
    <source>
        <dbReference type="ARBA" id="ARBA00007879"/>
    </source>
</evidence>
<dbReference type="Gene3D" id="2.60.120.590">
    <property type="entry name" value="Alpha-ketoglutarate-dependent dioxygenase AlkB-like"/>
    <property type="match status" value="1"/>
</dbReference>
<evidence type="ECO:0000256" key="6">
    <source>
        <dbReference type="ARBA" id="ARBA00023002"/>
    </source>
</evidence>
<evidence type="ECO:0000256" key="8">
    <source>
        <dbReference type="ARBA" id="ARBA00023242"/>
    </source>
</evidence>
<keyword evidence="11" id="KW-1185">Reference proteome</keyword>
<reference evidence="10" key="1">
    <citation type="submission" date="2020-11" db="EMBL/GenBank/DDBJ databases">
        <authorList>
            <person name="Tran Van P."/>
        </authorList>
    </citation>
    <scope>NUCLEOTIDE SEQUENCE</scope>
</reference>
<dbReference type="PANTHER" id="PTHR46030">
    <property type="entry name" value="ALPHA-KETOGLUTARATE-DEPENDENT DIOXYGENASE ALKB HOMOLOG 6"/>
    <property type="match status" value="1"/>
</dbReference>
<proteinExistence type="inferred from homology"/>
<dbReference type="GO" id="GO:0046872">
    <property type="term" value="F:metal ion binding"/>
    <property type="evidence" value="ECO:0007669"/>
    <property type="project" value="UniProtKB-KW"/>
</dbReference>
<dbReference type="EMBL" id="LR900475">
    <property type="protein sequence ID" value="CAD7245805.1"/>
    <property type="molecule type" value="Genomic_DNA"/>
</dbReference>
<evidence type="ECO:0000259" key="9">
    <source>
        <dbReference type="PROSITE" id="PS51471"/>
    </source>
</evidence>
<comment type="cofactor">
    <cofactor evidence="1">
        <name>Fe(2+)</name>
        <dbReference type="ChEBI" id="CHEBI:29033"/>
    </cofactor>
</comment>
<dbReference type="InterPro" id="IPR027450">
    <property type="entry name" value="AlkB-like"/>
</dbReference>
<dbReference type="EMBL" id="CAJPEV010000958">
    <property type="protein sequence ID" value="CAG0889766.1"/>
    <property type="molecule type" value="Genomic_DNA"/>
</dbReference>
<feature type="domain" description="Fe2OG dioxygenase" evidence="9">
    <location>
        <begin position="85"/>
        <end position="210"/>
    </location>
</feature>
<comment type="similarity">
    <text evidence="3">Belongs to the alkB family.</text>
</comment>
<comment type="subcellular location">
    <subcellularLocation>
        <location evidence="2">Nucleus</location>
    </subcellularLocation>
</comment>
<dbReference type="GO" id="GO:0005634">
    <property type="term" value="C:nucleus"/>
    <property type="evidence" value="ECO:0007669"/>
    <property type="project" value="UniProtKB-SubCell"/>
</dbReference>
<dbReference type="GO" id="GO:0051213">
    <property type="term" value="F:dioxygenase activity"/>
    <property type="evidence" value="ECO:0007669"/>
    <property type="project" value="UniProtKB-KW"/>
</dbReference>
<evidence type="ECO:0000313" key="11">
    <source>
        <dbReference type="Proteomes" id="UP000677054"/>
    </source>
</evidence>